<dbReference type="HOGENOM" id="CLU_066192_44_5_9"/>
<dbReference type="PROSITE" id="PS50943">
    <property type="entry name" value="HTH_CROC1"/>
    <property type="match status" value="1"/>
</dbReference>
<dbReference type="SMART" id="SM00530">
    <property type="entry name" value="HTH_XRE"/>
    <property type="match status" value="1"/>
</dbReference>
<reference evidence="2 3" key="1">
    <citation type="submission" date="2015-03" db="EMBL/GenBank/DDBJ databases">
        <authorList>
            <person name="Abdul Halim M."/>
        </authorList>
    </citation>
    <scope>NUCLEOTIDE SEQUENCE [LARGE SCALE GENOMIC DNA]</scope>
    <source>
        <strain evidence="2 3">ATCC 35681</strain>
    </source>
</reference>
<dbReference type="RefSeq" id="WP_025700293.1">
    <property type="nucleotide sequence ID" value="NZ_ASQQ01000759.1"/>
</dbReference>
<sequence length="75" mass="8720">MGRKWLTEIREESNKPKYEVADFAGITSQYYGMIEAGLRNPSVEIAKKIAEFLNFDWTLFFETNGNKKLQNREVG</sequence>
<evidence type="ECO:0000313" key="2">
    <source>
        <dbReference type="EMBL" id="AKG36139.1"/>
    </source>
</evidence>
<gene>
    <name evidence="2" type="ORF">VK70_17525</name>
</gene>
<reference evidence="2 3" key="2">
    <citation type="journal article" date="2016" name="Genome Announc.">
        <title>Genome Sequence of a Gram-Positive Diazotroph, Paenibacillus durus Type Strain ATCC 35681.</title>
        <authorList>
            <person name="Halim M.A."/>
            <person name="Rahman A.Y."/>
            <person name="Sim K.S."/>
            <person name="Yam H.C."/>
            <person name="Rahim A.A."/>
            <person name="Ghazali A.H."/>
            <person name="Najimudin N."/>
        </authorList>
    </citation>
    <scope>NUCLEOTIDE SEQUENCE [LARGE SCALE GENOMIC DNA]</scope>
    <source>
        <strain evidence="2 3">ATCC 35681</strain>
    </source>
</reference>
<evidence type="ECO:0000313" key="3">
    <source>
        <dbReference type="Proteomes" id="UP000034189"/>
    </source>
</evidence>
<dbReference type="CDD" id="cd00093">
    <property type="entry name" value="HTH_XRE"/>
    <property type="match status" value="1"/>
</dbReference>
<dbReference type="EMBL" id="CP011114">
    <property type="protein sequence ID" value="AKG36139.1"/>
    <property type="molecule type" value="Genomic_DNA"/>
</dbReference>
<organism evidence="2 3">
    <name type="scientific">Paenibacillus durus ATCC 35681</name>
    <dbReference type="NCBI Taxonomy" id="1333534"/>
    <lineage>
        <taxon>Bacteria</taxon>
        <taxon>Bacillati</taxon>
        <taxon>Bacillota</taxon>
        <taxon>Bacilli</taxon>
        <taxon>Bacillales</taxon>
        <taxon>Paenibacillaceae</taxon>
        <taxon>Paenibacillus</taxon>
    </lineage>
</organism>
<protein>
    <submittedName>
        <fullName evidence="2">XRE family transcriptional regulator</fullName>
    </submittedName>
</protein>
<dbReference type="Pfam" id="PF01381">
    <property type="entry name" value="HTH_3"/>
    <property type="match status" value="1"/>
</dbReference>
<dbReference type="SUPFAM" id="SSF47413">
    <property type="entry name" value="lambda repressor-like DNA-binding domains"/>
    <property type="match status" value="1"/>
</dbReference>
<dbReference type="Proteomes" id="UP000034189">
    <property type="component" value="Chromosome"/>
</dbReference>
<dbReference type="PATRIC" id="fig|1333534.5.peg.3859"/>
<proteinExistence type="predicted"/>
<dbReference type="InterPro" id="IPR001387">
    <property type="entry name" value="Cro/C1-type_HTH"/>
</dbReference>
<dbReference type="OrthoDB" id="1859224at2"/>
<dbReference type="Gene3D" id="1.10.260.40">
    <property type="entry name" value="lambda repressor-like DNA-binding domains"/>
    <property type="match status" value="1"/>
</dbReference>
<evidence type="ECO:0000259" key="1">
    <source>
        <dbReference type="PROSITE" id="PS50943"/>
    </source>
</evidence>
<accession>A0A0F7FBN4</accession>
<dbReference type="InterPro" id="IPR010982">
    <property type="entry name" value="Lambda_DNA-bd_dom_sf"/>
</dbReference>
<dbReference type="AlphaFoldDB" id="A0A0F7FBN4"/>
<dbReference type="GO" id="GO:0003677">
    <property type="term" value="F:DNA binding"/>
    <property type="evidence" value="ECO:0007669"/>
    <property type="project" value="InterPro"/>
</dbReference>
<feature type="domain" description="HTH cro/C1-type" evidence="1">
    <location>
        <begin position="6"/>
        <end position="60"/>
    </location>
</feature>
<name>A0A0F7FBN4_PAEDU</name>